<evidence type="ECO:0000256" key="1">
    <source>
        <dbReference type="ARBA" id="ARBA00001936"/>
    </source>
</evidence>
<evidence type="ECO:0000256" key="2">
    <source>
        <dbReference type="ARBA" id="ARBA00001946"/>
    </source>
</evidence>
<keyword evidence="10" id="KW-0067">ATP-binding</keyword>
<feature type="domain" description="Poly(A) polymerase central" evidence="13">
    <location>
        <begin position="103"/>
        <end position="240"/>
    </location>
</feature>
<evidence type="ECO:0000256" key="7">
    <source>
        <dbReference type="ARBA" id="ARBA00022679"/>
    </source>
</evidence>
<protein>
    <recommendedName>
        <fullName evidence="5">polynucleotide adenylyltransferase</fullName>
        <ecNumber evidence="5">2.7.7.19</ecNumber>
    </recommendedName>
</protein>
<feature type="domain" description="Poly(A) polymerase nucleotidyltransferase" evidence="14">
    <location>
        <begin position="27"/>
        <end position="97"/>
    </location>
</feature>
<keyword evidence="11" id="KW-0460">Magnesium</keyword>
<dbReference type="Gene3D" id="1.10.1410.10">
    <property type="match status" value="1"/>
</dbReference>
<dbReference type="Pfam" id="PF04928">
    <property type="entry name" value="PAP_central"/>
    <property type="match status" value="1"/>
</dbReference>
<evidence type="ECO:0000259" key="14">
    <source>
        <dbReference type="Pfam" id="PF20750"/>
    </source>
</evidence>
<comment type="subcellular location">
    <subcellularLocation>
        <location evidence="3">Nucleus</location>
    </subcellularLocation>
</comment>
<evidence type="ECO:0000256" key="10">
    <source>
        <dbReference type="ARBA" id="ARBA00022840"/>
    </source>
</evidence>
<evidence type="ECO:0000256" key="3">
    <source>
        <dbReference type="ARBA" id="ARBA00004123"/>
    </source>
</evidence>
<dbReference type="PANTHER" id="PTHR10682:SF10">
    <property type="entry name" value="POLYNUCLEOTIDE ADENYLYLTRANSFERASE"/>
    <property type="match status" value="1"/>
</dbReference>
<keyword evidence="6" id="KW-0507">mRNA processing</keyword>
<dbReference type="GO" id="GO:0005524">
    <property type="term" value="F:ATP binding"/>
    <property type="evidence" value="ECO:0007669"/>
    <property type="project" value="UniProtKB-KW"/>
</dbReference>
<gene>
    <name evidence="15" type="ORF">ADEAN_000614200</name>
</gene>
<dbReference type="SUPFAM" id="SSF81301">
    <property type="entry name" value="Nucleotidyltransferase"/>
    <property type="match status" value="1"/>
</dbReference>
<evidence type="ECO:0000313" key="16">
    <source>
        <dbReference type="Proteomes" id="UP000515908"/>
    </source>
</evidence>
<keyword evidence="8" id="KW-0479">Metal-binding</keyword>
<dbReference type="InterPro" id="IPR043519">
    <property type="entry name" value="NT_sf"/>
</dbReference>
<keyword evidence="7" id="KW-0808">Transferase</keyword>
<dbReference type="Proteomes" id="UP000515908">
    <property type="component" value="Chromosome 11"/>
</dbReference>
<comment type="cofactor">
    <cofactor evidence="2">
        <name>Mg(2+)</name>
        <dbReference type="ChEBI" id="CHEBI:18420"/>
    </cofactor>
</comment>
<dbReference type="SUPFAM" id="SSF81631">
    <property type="entry name" value="PAP/OAS1 substrate-binding domain"/>
    <property type="match status" value="1"/>
</dbReference>
<proteinExistence type="inferred from homology"/>
<evidence type="ECO:0000313" key="15">
    <source>
        <dbReference type="EMBL" id="CAD2218651.1"/>
    </source>
</evidence>
<dbReference type="GO" id="GO:1990817">
    <property type="term" value="F:poly(A) RNA polymerase activity"/>
    <property type="evidence" value="ECO:0007669"/>
    <property type="project" value="UniProtKB-EC"/>
</dbReference>
<dbReference type="InterPro" id="IPR048840">
    <property type="entry name" value="PolA_pol_NTPase"/>
</dbReference>
<dbReference type="EMBL" id="LR877155">
    <property type="protein sequence ID" value="CAD2218651.1"/>
    <property type="molecule type" value="Genomic_DNA"/>
</dbReference>
<dbReference type="PANTHER" id="PTHR10682">
    <property type="entry name" value="POLY A POLYMERASE"/>
    <property type="match status" value="1"/>
</dbReference>
<evidence type="ECO:0000256" key="6">
    <source>
        <dbReference type="ARBA" id="ARBA00022664"/>
    </source>
</evidence>
<evidence type="ECO:0000256" key="9">
    <source>
        <dbReference type="ARBA" id="ARBA00022741"/>
    </source>
</evidence>
<dbReference type="OrthoDB" id="412748at2759"/>
<comment type="cofactor">
    <cofactor evidence="1">
        <name>Mn(2+)</name>
        <dbReference type="ChEBI" id="CHEBI:29035"/>
    </cofactor>
</comment>
<keyword evidence="9" id="KW-0547">Nucleotide-binding</keyword>
<dbReference type="InterPro" id="IPR007012">
    <property type="entry name" value="PolA_pol_cen_dom"/>
</dbReference>
<organism evidence="15 16">
    <name type="scientific">Angomonas deanei</name>
    <dbReference type="NCBI Taxonomy" id="59799"/>
    <lineage>
        <taxon>Eukaryota</taxon>
        <taxon>Discoba</taxon>
        <taxon>Euglenozoa</taxon>
        <taxon>Kinetoplastea</taxon>
        <taxon>Metakinetoplastina</taxon>
        <taxon>Trypanosomatida</taxon>
        <taxon>Trypanosomatidae</taxon>
        <taxon>Strigomonadinae</taxon>
        <taxon>Angomonas</taxon>
    </lineage>
</organism>
<evidence type="ECO:0000256" key="12">
    <source>
        <dbReference type="ARBA" id="ARBA00023242"/>
    </source>
</evidence>
<dbReference type="VEuPathDB" id="TriTrypDB:ADEAN_000614200"/>
<evidence type="ECO:0000259" key="13">
    <source>
        <dbReference type="Pfam" id="PF04928"/>
    </source>
</evidence>
<dbReference type="GO" id="GO:0046872">
    <property type="term" value="F:metal ion binding"/>
    <property type="evidence" value="ECO:0007669"/>
    <property type="project" value="UniProtKB-KW"/>
</dbReference>
<keyword evidence="16" id="KW-1185">Reference proteome</keyword>
<accession>A0A7G2CI66</accession>
<dbReference type="AlphaFoldDB" id="A0A7G2CI66"/>
<reference evidence="15 16" key="1">
    <citation type="submission" date="2020-08" db="EMBL/GenBank/DDBJ databases">
        <authorList>
            <person name="Newling K."/>
            <person name="Davey J."/>
            <person name="Forrester S."/>
        </authorList>
    </citation>
    <scope>NUCLEOTIDE SEQUENCE [LARGE SCALE GENOMIC DNA]</scope>
    <source>
        <strain evidence="16">Crithidia deanei Carvalho (ATCC PRA-265)</strain>
    </source>
</reference>
<evidence type="ECO:0000256" key="8">
    <source>
        <dbReference type="ARBA" id="ARBA00022723"/>
    </source>
</evidence>
<evidence type="ECO:0000256" key="5">
    <source>
        <dbReference type="ARBA" id="ARBA00012388"/>
    </source>
</evidence>
<dbReference type="GO" id="GO:0006397">
    <property type="term" value="P:mRNA processing"/>
    <property type="evidence" value="ECO:0007669"/>
    <property type="project" value="UniProtKB-KW"/>
</dbReference>
<dbReference type="EC" id="2.7.7.19" evidence="5"/>
<comment type="similarity">
    <text evidence="4">Belongs to the poly(A) polymerase family.</text>
</comment>
<dbReference type="Pfam" id="PF20750">
    <property type="entry name" value="PAP_NTPase"/>
    <property type="match status" value="1"/>
</dbReference>
<name>A0A7G2CI66_9TRYP</name>
<sequence>MVLCSFTVPVQTIVNHFVDRLKASVPDGVMVVDSAKVPVLKFVYHSFPVDIVLVSVVAPSAPSETEMLSNDFLDRIVIESRGNVNGIRTVLQIRRLVPTPLPVFSVVLKAVKLWARARRVYGHLFTYPNGVALAIMVSRVCQVCPSSQISDLFKFFFKFYFSWFSKTDHIYPVYITPSLATGQQRYAGMPSSFDPTNPRCQEDVLPVINPAFPYVNACHTVGKSGLRCFYMELSRAHSILLQETDSLAVRSLMQPIELSAIPFFLLVHVPCYCRGLAECEWNLKLWKGFVESKFRF</sequence>
<dbReference type="GO" id="GO:0005634">
    <property type="term" value="C:nucleus"/>
    <property type="evidence" value="ECO:0007669"/>
    <property type="project" value="UniProtKB-SubCell"/>
</dbReference>
<evidence type="ECO:0000256" key="4">
    <source>
        <dbReference type="ARBA" id="ARBA00010912"/>
    </source>
</evidence>
<keyword evidence="12" id="KW-0539">Nucleus</keyword>
<evidence type="ECO:0000256" key="11">
    <source>
        <dbReference type="ARBA" id="ARBA00022842"/>
    </source>
</evidence>